<sequence length="60" mass="7208">MVIFNVVILIINEILKKVEERIKINRQKYLKVLFGTRLGIRYDNNILYIIYFNVIHIANT</sequence>
<reference evidence="2" key="1">
    <citation type="submission" date="2007-11" db="EMBL/GenBank/DDBJ databases">
        <authorList>
            <consortium name="The Broad Institute Genome Sequencing Platform"/>
            <person name="Volkman S.K."/>
            <person name="Daily J.P."/>
            <person name="Sarr O."/>
            <person name="Ndiaye D."/>
            <person name="Ndir O."/>
            <person name="Mboup S."/>
            <person name="Lukens A."/>
            <person name="Stange-Thomann N."/>
            <person name="Mauceli E."/>
            <person name="Gnerre S."/>
            <person name="Jaffe D."/>
            <person name="Zainoun J."/>
            <person name="Wiegand R.C."/>
            <person name="Birren B."/>
            <person name="Galagan J."/>
            <person name="Lander E."/>
            <person name="Wirth D.F."/>
        </authorList>
    </citation>
    <scope>NUCLEOTIDE SEQUENCE [LARGE SCALE GENOMIC DNA]</scope>
    <source>
        <strain evidence="2">7G8</strain>
    </source>
</reference>
<evidence type="ECO:0000313" key="1">
    <source>
        <dbReference type="EMBL" id="EUR71936.1"/>
    </source>
</evidence>
<dbReference type="EMBL" id="KE123619">
    <property type="protein sequence ID" value="EUR71936.1"/>
    <property type="molecule type" value="Genomic_DNA"/>
</dbReference>
<organism evidence="1 2">
    <name type="scientific">Plasmodium falciparum (isolate 7G8)</name>
    <dbReference type="NCBI Taxonomy" id="57266"/>
    <lineage>
        <taxon>Eukaryota</taxon>
        <taxon>Sar</taxon>
        <taxon>Alveolata</taxon>
        <taxon>Apicomplexa</taxon>
        <taxon>Aconoidasida</taxon>
        <taxon>Haemosporida</taxon>
        <taxon>Plasmodiidae</taxon>
        <taxon>Plasmodium</taxon>
        <taxon>Plasmodium (Laverania)</taxon>
    </lineage>
</organism>
<accession>W7F7C8</accession>
<proteinExistence type="predicted"/>
<dbReference type="Proteomes" id="UP000030688">
    <property type="component" value="Unassembled WGS sequence"/>
</dbReference>
<gene>
    <name evidence="1" type="ORF">PFBG_02962</name>
</gene>
<protein>
    <submittedName>
        <fullName evidence="1">Uncharacterized protein</fullName>
    </submittedName>
</protein>
<reference evidence="1 2" key="2">
    <citation type="submission" date="2013-02" db="EMBL/GenBank/DDBJ databases">
        <title>The Genome Sequence of Plasmodium falciparum 7G8.</title>
        <authorList>
            <consortium name="The Broad Institute Genome Sequencing Platform"/>
            <consortium name="The Broad Institute Genome Sequencing Center for Infectious Disease"/>
            <person name="Neafsey D."/>
            <person name="Cheeseman I."/>
            <person name="Volkman S."/>
            <person name="Adams J."/>
            <person name="Walker B."/>
            <person name="Young S.K."/>
            <person name="Zeng Q."/>
            <person name="Gargeya S."/>
            <person name="Fitzgerald M."/>
            <person name="Haas B."/>
            <person name="Abouelleil A."/>
            <person name="Alvarado L."/>
            <person name="Arachchi H.M."/>
            <person name="Berlin A.M."/>
            <person name="Chapman S.B."/>
            <person name="Dewar J."/>
            <person name="Goldberg J."/>
            <person name="Griggs A."/>
            <person name="Gujja S."/>
            <person name="Hansen M."/>
            <person name="Howarth C."/>
            <person name="Imamovic A."/>
            <person name="Larimer J."/>
            <person name="McCowan C."/>
            <person name="Murphy C."/>
            <person name="Neiman D."/>
            <person name="Pearson M."/>
            <person name="Priest M."/>
            <person name="Roberts A."/>
            <person name="Saif S."/>
            <person name="Shea T."/>
            <person name="Sisk P."/>
            <person name="Sykes S."/>
            <person name="Wortman J."/>
            <person name="Nusbaum C."/>
            <person name="Birren B."/>
        </authorList>
    </citation>
    <scope>NUCLEOTIDE SEQUENCE [LARGE SCALE GENOMIC DNA]</scope>
    <source>
        <strain evidence="1 2">7G8</strain>
    </source>
</reference>
<name>W7F7C8_PLAF8</name>
<evidence type="ECO:0000313" key="2">
    <source>
        <dbReference type="Proteomes" id="UP000030688"/>
    </source>
</evidence>
<dbReference type="AlphaFoldDB" id="W7F7C8"/>